<feature type="region of interest" description="Disordered" evidence="4">
    <location>
        <begin position="457"/>
        <end position="482"/>
    </location>
</feature>
<keyword evidence="3" id="KW-0378">Hydrolase</keyword>
<dbReference type="Proteomes" id="UP000703269">
    <property type="component" value="Unassembled WGS sequence"/>
</dbReference>
<protein>
    <submittedName>
        <fullName evidence="8">Acid protease</fullName>
    </submittedName>
</protein>
<dbReference type="InterPro" id="IPR034164">
    <property type="entry name" value="Pepsin-like_dom"/>
</dbReference>
<dbReference type="InterPro" id="IPR021109">
    <property type="entry name" value="Peptidase_aspartic_dom_sf"/>
</dbReference>
<evidence type="ECO:0000259" key="7">
    <source>
        <dbReference type="PROSITE" id="PS51767"/>
    </source>
</evidence>
<feature type="compositionally biased region" description="Low complexity" evidence="4">
    <location>
        <begin position="460"/>
        <end position="482"/>
    </location>
</feature>
<evidence type="ECO:0000313" key="9">
    <source>
        <dbReference type="Proteomes" id="UP000703269"/>
    </source>
</evidence>
<gene>
    <name evidence="8" type="ORF">PsYK624_104990</name>
</gene>
<dbReference type="Gene3D" id="2.40.70.10">
    <property type="entry name" value="Acid Proteases"/>
    <property type="match status" value="2"/>
</dbReference>
<dbReference type="PROSITE" id="PS00141">
    <property type="entry name" value="ASP_PROTEASE"/>
    <property type="match status" value="1"/>
</dbReference>
<reference evidence="8 9" key="1">
    <citation type="submission" date="2021-08" db="EMBL/GenBank/DDBJ databases">
        <title>Draft Genome Sequence of Phanerochaete sordida strain YK-624.</title>
        <authorList>
            <person name="Mori T."/>
            <person name="Dohra H."/>
            <person name="Suzuki T."/>
            <person name="Kawagishi H."/>
            <person name="Hirai H."/>
        </authorList>
    </citation>
    <scope>NUCLEOTIDE SEQUENCE [LARGE SCALE GENOMIC DNA]</scope>
    <source>
        <strain evidence="8 9">YK-624</strain>
    </source>
</reference>
<dbReference type="PROSITE" id="PS51767">
    <property type="entry name" value="PEPTIDASE_A1"/>
    <property type="match status" value="1"/>
</dbReference>
<evidence type="ECO:0000256" key="2">
    <source>
        <dbReference type="ARBA" id="ARBA00022750"/>
    </source>
</evidence>
<dbReference type="GO" id="GO:0006508">
    <property type="term" value="P:proteolysis"/>
    <property type="evidence" value="ECO:0007669"/>
    <property type="project" value="UniProtKB-KW"/>
</dbReference>
<comment type="similarity">
    <text evidence="1 3">Belongs to the peptidase A1 family.</text>
</comment>
<keyword evidence="3 8" id="KW-0645">Protease</keyword>
<dbReference type="OrthoDB" id="771136at2759"/>
<evidence type="ECO:0000256" key="5">
    <source>
        <dbReference type="SAM" id="Phobius"/>
    </source>
</evidence>
<evidence type="ECO:0000256" key="6">
    <source>
        <dbReference type="SAM" id="SignalP"/>
    </source>
</evidence>
<dbReference type="EMBL" id="BPQB01000039">
    <property type="protein sequence ID" value="GJE94330.1"/>
    <property type="molecule type" value="Genomic_DNA"/>
</dbReference>
<dbReference type="PRINTS" id="PR00792">
    <property type="entry name" value="PEPSIN"/>
</dbReference>
<keyword evidence="5" id="KW-0812">Transmembrane</keyword>
<comment type="caution">
    <text evidence="8">The sequence shown here is derived from an EMBL/GenBank/DDBJ whole genome shotgun (WGS) entry which is preliminary data.</text>
</comment>
<keyword evidence="9" id="KW-1185">Reference proteome</keyword>
<dbReference type="InterPro" id="IPR033121">
    <property type="entry name" value="PEPTIDASE_A1"/>
</dbReference>
<keyword evidence="5" id="KW-0472">Membrane</keyword>
<feature type="chain" id="PRO_5040208279" evidence="6">
    <location>
        <begin position="22"/>
        <end position="591"/>
    </location>
</feature>
<dbReference type="GO" id="GO:0004190">
    <property type="term" value="F:aspartic-type endopeptidase activity"/>
    <property type="evidence" value="ECO:0007669"/>
    <property type="project" value="UniProtKB-KW"/>
</dbReference>
<keyword evidence="6" id="KW-0732">Signal</keyword>
<dbReference type="InterPro" id="IPR001461">
    <property type="entry name" value="Aspartic_peptidase_A1"/>
</dbReference>
<accession>A0A9P3LGH4</accession>
<dbReference type="InterPro" id="IPR001969">
    <property type="entry name" value="Aspartic_peptidase_AS"/>
</dbReference>
<dbReference type="SUPFAM" id="SSF50630">
    <property type="entry name" value="Acid proteases"/>
    <property type="match status" value="1"/>
</dbReference>
<feature type="domain" description="Peptidase A1" evidence="7">
    <location>
        <begin position="55"/>
        <end position="392"/>
    </location>
</feature>
<dbReference type="PANTHER" id="PTHR47966">
    <property type="entry name" value="BETA-SITE APP-CLEAVING ENZYME, ISOFORM A-RELATED"/>
    <property type="match status" value="1"/>
</dbReference>
<dbReference type="AlphaFoldDB" id="A0A9P3LGH4"/>
<feature type="transmembrane region" description="Helical" evidence="5">
    <location>
        <begin position="524"/>
        <end position="550"/>
    </location>
</feature>
<dbReference type="Pfam" id="PF00026">
    <property type="entry name" value="Asp"/>
    <property type="match status" value="1"/>
</dbReference>
<proteinExistence type="inferred from homology"/>
<feature type="signal peptide" evidence="6">
    <location>
        <begin position="1"/>
        <end position="21"/>
    </location>
</feature>
<keyword evidence="5" id="KW-1133">Transmembrane helix</keyword>
<evidence type="ECO:0000256" key="4">
    <source>
        <dbReference type="SAM" id="MobiDB-lite"/>
    </source>
</evidence>
<name>A0A9P3LGH4_9APHY</name>
<sequence>MPVSAGRLVGLLALAAQTALAASRLAARDGSGHGIPFTTTSGIGLTDEDVFDSAYQVNITLGGQQFTVQLDTGSSDLWVYAPGLDIKISNDSQLRGNITYGTGSVEGPIQFAELQVGEYSVPAQAFINAATLGANTPPGLVGILGIGFDSDNGSVVDDTLHTAWGENNTLGRTVMSNILAGNSSLAPFYDIALARALDIEQTDGETAGGAFVIGYHDPQYAAVAQAPQIARVVDDRWAGYLDGMAVNGVNISFPPSSVDGTPAGKLVALFDSGTSDLVIPGVIADAVFAQFEGAIKVNATWYVPCYSGANVTFSAGGQDFAVHPLDLSRVFTWTSTTPDGIETTFTLCQAAFEDATVEFGTLPGFDLVLGDVFLKNVLTSFNYGQNNREGDTPGMSGSFMQLLSTTDQDDAWVDFQETRSTILSLLYPAVIDPVFLPVFFPADFGSVQNSTGTGFITPFASDTPSPPSGTTTSAAAPAATSAPAPAATSRAAAAGALADLDTTSATPSPSPSANSSVTSLLDKYGPVVIGLLGANVFVMLLLCVIALVACTRGVMRSGARSRSAPTYVPVSFRDKPAAGYDPEENVRNYSD</sequence>
<evidence type="ECO:0000313" key="8">
    <source>
        <dbReference type="EMBL" id="GJE94330.1"/>
    </source>
</evidence>
<dbReference type="CDD" id="cd05471">
    <property type="entry name" value="pepsin_like"/>
    <property type="match status" value="1"/>
</dbReference>
<evidence type="ECO:0000256" key="1">
    <source>
        <dbReference type="ARBA" id="ARBA00007447"/>
    </source>
</evidence>
<keyword evidence="2 3" id="KW-0064">Aspartyl protease</keyword>
<evidence type="ECO:0000256" key="3">
    <source>
        <dbReference type="RuleBase" id="RU000454"/>
    </source>
</evidence>
<dbReference type="PANTHER" id="PTHR47966:SF57">
    <property type="entry name" value="PEPTIDASE A1 DOMAIN-CONTAINING PROTEIN"/>
    <property type="match status" value="1"/>
</dbReference>
<organism evidence="8 9">
    <name type="scientific">Phanerochaete sordida</name>
    <dbReference type="NCBI Taxonomy" id="48140"/>
    <lineage>
        <taxon>Eukaryota</taxon>
        <taxon>Fungi</taxon>
        <taxon>Dikarya</taxon>
        <taxon>Basidiomycota</taxon>
        <taxon>Agaricomycotina</taxon>
        <taxon>Agaricomycetes</taxon>
        <taxon>Polyporales</taxon>
        <taxon>Phanerochaetaceae</taxon>
        <taxon>Phanerochaete</taxon>
    </lineage>
</organism>